<dbReference type="GO" id="GO:0005737">
    <property type="term" value="C:cytoplasm"/>
    <property type="evidence" value="ECO:0007669"/>
    <property type="project" value="TreeGrafter"/>
</dbReference>
<feature type="compositionally biased region" description="Polar residues" evidence="1">
    <location>
        <begin position="1"/>
        <end position="15"/>
    </location>
</feature>
<reference evidence="3 4" key="1">
    <citation type="submission" date="2019-07" db="EMBL/GenBank/DDBJ databases">
        <title>Annotation for the trematode Paragonimus westermani.</title>
        <authorList>
            <person name="Choi Y.-J."/>
        </authorList>
    </citation>
    <scope>NUCLEOTIDE SEQUENCE [LARGE SCALE GENOMIC DNA]</scope>
    <source>
        <strain evidence="3">180907_Pwestermani</strain>
    </source>
</reference>
<evidence type="ECO:0000313" key="3">
    <source>
        <dbReference type="EMBL" id="KAF8570797.1"/>
    </source>
</evidence>
<dbReference type="InterPro" id="IPR036873">
    <property type="entry name" value="Rhodanese-like_dom_sf"/>
</dbReference>
<proteinExistence type="predicted"/>
<dbReference type="GO" id="GO:0000086">
    <property type="term" value="P:G2/M transition of mitotic cell cycle"/>
    <property type="evidence" value="ECO:0007669"/>
    <property type="project" value="TreeGrafter"/>
</dbReference>
<dbReference type="Gene3D" id="3.40.250.10">
    <property type="entry name" value="Rhodanese-like domain"/>
    <property type="match status" value="1"/>
</dbReference>
<dbReference type="GO" id="GO:0110032">
    <property type="term" value="P:positive regulation of G2/MI transition of meiotic cell cycle"/>
    <property type="evidence" value="ECO:0007669"/>
    <property type="project" value="TreeGrafter"/>
</dbReference>
<dbReference type="SMART" id="SM00450">
    <property type="entry name" value="RHOD"/>
    <property type="match status" value="1"/>
</dbReference>
<dbReference type="AlphaFoldDB" id="A0A8T0DVP4"/>
<evidence type="ECO:0000259" key="2">
    <source>
        <dbReference type="PROSITE" id="PS50206"/>
    </source>
</evidence>
<feature type="domain" description="Rhodanese" evidence="2">
    <location>
        <begin position="240"/>
        <end position="377"/>
    </location>
</feature>
<dbReference type="OrthoDB" id="9999371at2759"/>
<dbReference type="PANTHER" id="PTHR10828">
    <property type="entry name" value="M-PHASE INDUCER PHOSPHATASE DUAL SPECIFICITY PHOSPHATASE CDC25"/>
    <property type="match status" value="1"/>
</dbReference>
<dbReference type="EMBL" id="JTDF01000905">
    <property type="protein sequence ID" value="KAF8570797.1"/>
    <property type="molecule type" value="Genomic_DNA"/>
</dbReference>
<organism evidence="3 4">
    <name type="scientific">Paragonimus westermani</name>
    <dbReference type="NCBI Taxonomy" id="34504"/>
    <lineage>
        <taxon>Eukaryota</taxon>
        <taxon>Metazoa</taxon>
        <taxon>Spiralia</taxon>
        <taxon>Lophotrochozoa</taxon>
        <taxon>Platyhelminthes</taxon>
        <taxon>Trematoda</taxon>
        <taxon>Digenea</taxon>
        <taxon>Plagiorchiida</taxon>
        <taxon>Troglotremata</taxon>
        <taxon>Troglotrematidae</taxon>
        <taxon>Paragonimus</taxon>
    </lineage>
</organism>
<gene>
    <name evidence="3" type="ORF">P879_01244</name>
</gene>
<dbReference type="GO" id="GO:0010971">
    <property type="term" value="P:positive regulation of G2/M transition of mitotic cell cycle"/>
    <property type="evidence" value="ECO:0007669"/>
    <property type="project" value="TreeGrafter"/>
</dbReference>
<feature type="region of interest" description="Disordered" evidence="1">
    <location>
        <begin position="1"/>
        <end position="26"/>
    </location>
</feature>
<dbReference type="PANTHER" id="PTHR10828:SF17">
    <property type="entry name" value="PROTEIN-TYROSINE-PHOSPHATASE"/>
    <property type="match status" value="1"/>
</dbReference>
<dbReference type="GO" id="GO:0005634">
    <property type="term" value="C:nucleus"/>
    <property type="evidence" value="ECO:0007669"/>
    <property type="project" value="TreeGrafter"/>
</dbReference>
<dbReference type="PROSITE" id="PS50206">
    <property type="entry name" value="RHODANESE_3"/>
    <property type="match status" value="1"/>
</dbReference>
<name>A0A8T0DVP4_9TREM</name>
<dbReference type="Proteomes" id="UP000699462">
    <property type="component" value="Unassembled WGS sequence"/>
</dbReference>
<protein>
    <recommendedName>
        <fullName evidence="2">Rhodanese domain-containing protein</fullName>
    </recommendedName>
</protein>
<accession>A0A8T0DVP4</accession>
<dbReference type="GO" id="GO:0004725">
    <property type="term" value="F:protein tyrosine phosphatase activity"/>
    <property type="evidence" value="ECO:0007669"/>
    <property type="project" value="TreeGrafter"/>
</dbReference>
<evidence type="ECO:0000313" key="4">
    <source>
        <dbReference type="Proteomes" id="UP000699462"/>
    </source>
</evidence>
<keyword evidence="4" id="KW-1185">Reference proteome</keyword>
<dbReference type="InterPro" id="IPR001763">
    <property type="entry name" value="Rhodanese-like_dom"/>
</dbReference>
<dbReference type="SUPFAM" id="SSF52821">
    <property type="entry name" value="Rhodanese/Cell cycle control phosphatase"/>
    <property type="match status" value="1"/>
</dbReference>
<sequence length="454" mass="51966">MNISDESSDWPTTPITKCRKRPKLNVPSTDLSTVHLGVNSGENWKSVMRFPAQNERPILSSMENTMTHNRLRSPREQIPSSRKSTARPASVADVSSVEHRADWPNATSSPLMNTSKKHFRRCHSAGDLYPFWPMVEVEQLARMLRSAVSITHPENQLVEQNFTSNQGSDLKPPSTMDMVYVSSSSSSCSSSACTSEKENKTPYNSHGNLSFRRCVGLKLSQKTLYAKNHQVHKVGGYNARGRRLIIVDCRYPYEFRGGHIQGAINLAEWPTLCYFLFRSCCTTRSTTTTLNPKYEDVTQRKSQVISKVPTSKPRASRTTFVLHCEFSSHRAPTLFTLLRNHDRLLHLNCYPALRYPKVYILRGGYAAFYRHHPELCVPSGYTKMHSRPDLLPIWKRYCHMVNRKQTESSALLAEVNFMQVNPHWISPTFYRRDQITHPGSSLEYNRLPTARRNI</sequence>
<dbReference type="Pfam" id="PF00581">
    <property type="entry name" value="Rhodanese"/>
    <property type="match status" value="1"/>
</dbReference>
<feature type="region of interest" description="Disordered" evidence="1">
    <location>
        <begin position="68"/>
        <end position="109"/>
    </location>
</feature>
<comment type="caution">
    <text evidence="3">The sequence shown here is derived from an EMBL/GenBank/DDBJ whole genome shotgun (WGS) entry which is preliminary data.</text>
</comment>
<evidence type="ECO:0000256" key="1">
    <source>
        <dbReference type="SAM" id="MobiDB-lite"/>
    </source>
</evidence>